<dbReference type="RefSeq" id="WP_170866998.1">
    <property type="nucleotide sequence ID" value="NZ_FMZM01000005.1"/>
</dbReference>
<keyword evidence="2" id="KW-1185">Reference proteome</keyword>
<dbReference type="EMBL" id="FMZM01000005">
    <property type="protein sequence ID" value="SDC97080.1"/>
    <property type="molecule type" value="Genomic_DNA"/>
</dbReference>
<evidence type="ECO:0000313" key="1">
    <source>
        <dbReference type="EMBL" id="SDC97080.1"/>
    </source>
</evidence>
<sequence length="61" mass="6815">MWQPWQWASTSNLRAVENARLASVECSRRRVERAEVDAFVAARAADREPVVHAAATAQHLA</sequence>
<evidence type="ECO:0000313" key="2">
    <source>
        <dbReference type="Proteomes" id="UP000199034"/>
    </source>
</evidence>
<proteinExistence type="predicted"/>
<organism evidence="1 2">
    <name type="scientific">Nocardioides lianchengensis</name>
    <dbReference type="NCBI Taxonomy" id="1045774"/>
    <lineage>
        <taxon>Bacteria</taxon>
        <taxon>Bacillati</taxon>
        <taxon>Actinomycetota</taxon>
        <taxon>Actinomycetes</taxon>
        <taxon>Propionibacteriales</taxon>
        <taxon>Nocardioidaceae</taxon>
        <taxon>Nocardioides</taxon>
    </lineage>
</organism>
<reference evidence="1 2" key="1">
    <citation type="submission" date="2016-10" db="EMBL/GenBank/DDBJ databases">
        <authorList>
            <person name="de Groot N.N."/>
        </authorList>
    </citation>
    <scope>NUCLEOTIDE SEQUENCE [LARGE SCALE GENOMIC DNA]</scope>
    <source>
        <strain evidence="1 2">CGMCC 4.6858</strain>
    </source>
</reference>
<dbReference type="Proteomes" id="UP000199034">
    <property type="component" value="Unassembled WGS sequence"/>
</dbReference>
<protein>
    <submittedName>
        <fullName evidence="1">Uncharacterized protein</fullName>
    </submittedName>
</protein>
<gene>
    <name evidence="1" type="ORF">SAMN05421872_10571</name>
</gene>
<accession>A0A1G6QXI4</accession>
<dbReference type="AlphaFoldDB" id="A0A1G6QXI4"/>
<name>A0A1G6QXI4_9ACTN</name>